<evidence type="ECO:0000313" key="3">
    <source>
        <dbReference type="Proteomes" id="UP000294335"/>
    </source>
</evidence>
<dbReference type="Proteomes" id="UP000294335">
    <property type="component" value="Unassembled WGS sequence"/>
</dbReference>
<dbReference type="AlphaFoldDB" id="A0AAQ1P819"/>
<organism evidence="2 3">
    <name type="scientific">Pseudomonas inefficax</name>
    <dbReference type="NCBI Taxonomy" id="2078786"/>
    <lineage>
        <taxon>Bacteria</taxon>
        <taxon>Pseudomonadati</taxon>
        <taxon>Pseudomonadota</taxon>
        <taxon>Gammaproteobacteria</taxon>
        <taxon>Pseudomonadales</taxon>
        <taxon>Pseudomonadaceae</taxon>
        <taxon>Pseudomonas</taxon>
    </lineage>
</organism>
<comment type="caution">
    <text evidence="2">The sequence shown here is derived from an EMBL/GenBank/DDBJ whole genome shotgun (WGS) entry which is preliminary data.</text>
</comment>
<sequence length="170" mass="18691">MEVPMLSLSPRITSLALAALMTTGCISQPTPQPRPPFPVAEYSALPTTGSGTVEGQVFMKTVGGDVKYGAGSQVFLNPVTSYSEHWYRTIYEVRAPIQDGDPRQSDYIKTTRADGSGNFQFTEVPPGRYFLTSEVRWQAPTQWGLTNQGGQITDRITVTNDKTTKVMLTH</sequence>
<evidence type="ECO:0000313" key="2">
    <source>
        <dbReference type="EMBL" id="SPO61525.1"/>
    </source>
</evidence>
<protein>
    <recommendedName>
        <fullName evidence="4">Carboxypeptidase regulatory-like domain-containing protein</fullName>
    </recommendedName>
</protein>
<gene>
    <name evidence="2" type="ORF">JV551A3_V1_1500002</name>
</gene>
<accession>A0AAQ1P819</accession>
<dbReference type="EMBL" id="OPYN01000150">
    <property type="protein sequence ID" value="SPO61525.1"/>
    <property type="molecule type" value="Genomic_DNA"/>
</dbReference>
<feature type="chain" id="PRO_5042939280" description="Carboxypeptidase regulatory-like domain-containing protein" evidence="1">
    <location>
        <begin position="19"/>
        <end position="170"/>
    </location>
</feature>
<keyword evidence="1" id="KW-0732">Signal</keyword>
<dbReference type="Gene3D" id="2.60.40.1120">
    <property type="entry name" value="Carboxypeptidase-like, regulatory domain"/>
    <property type="match status" value="1"/>
</dbReference>
<dbReference type="SUPFAM" id="SSF117074">
    <property type="entry name" value="Hypothetical protein PA1324"/>
    <property type="match status" value="1"/>
</dbReference>
<evidence type="ECO:0008006" key="4">
    <source>
        <dbReference type="Google" id="ProtNLM"/>
    </source>
</evidence>
<name>A0AAQ1P819_9PSED</name>
<keyword evidence="3" id="KW-1185">Reference proteome</keyword>
<feature type="signal peptide" evidence="1">
    <location>
        <begin position="1"/>
        <end position="18"/>
    </location>
</feature>
<evidence type="ECO:0000256" key="1">
    <source>
        <dbReference type="SAM" id="SignalP"/>
    </source>
</evidence>
<reference evidence="2 3" key="1">
    <citation type="submission" date="2018-02" db="EMBL/GenBank/DDBJ databases">
        <authorList>
            <person name="Dubost A."/>
        </authorList>
    </citation>
    <scope>NUCLEOTIDE SEQUENCE [LARGE SCALE GENOMIC DNA]</scope>
    <source>
        <strain evidence="3">JV551A3</strain>
    </source>
</reference>
<proteinExistence type="predicted"/>